<dbReference type="Proteomes" id="UP001152622">
    <property type="component" value="Chromosome 16"/>
</dbReference>
<proteinExistence type="predicted"/>
<evidence type="ECO:0000256" key="1">
    <source>
        <dbReference type="SAM" id="MobiDB-lite"/>
    </source>
</evidence>
<dbReference type="AlphaFoldDB" id="A0A9Q1IGZ9"/>
<name>A0A9Q1IGZ9_SYNKA</name>
<comment type="caution">
    <text evidence="2">The sequence shown here is derived from an EMBL/GenBank/DDBJ whole genome shotgun (WGS) entry which is preliminary data.</text>
</comment>
<dbReference type="EMBL" id="JAINUF010000016">
    <property type="protein sequence ID" value="KAJ8340215.1"/>
    <property type="molecule type" value="Genomic_DNA"/>
</dbReference>
<organism evidence="2 3">
    <name type="scientific">Synaphobranchus kaupii</name>
    <name type="common">Kaup's arrowtooth eel</name>
    <dbReference type="NCBI Taxonomy" id="118154"/>
    <lineage>
        <taxon>Eukaryota</taxon>
        <taxon>Metazoa</taxon>
        <taxon>Chordata</taxon>
        <taxon>Craniata</taxon>
        <taxon>Vertebrata</taxon>
        <taxon>Euteleostomi</taxon>
        <taxon>Actinopterygii</taxon>
        <taxon>Neopterygii</taxon>
        <taxon>Teleostei</taxon>
        <taxon>Anguilliformes</taxon>
        <taxon>Synaphobranchidae</taxon>
        <taxon>Synaphobranchus</taxon>
    </lineage>
</organism>
<evidence type="ECO:0000313" key="2">
    <source>
        <dbReference type="EMBL" id="KAJ8340215.1"/>
    </source>
</evidence>
<evidence type="ECO:0000313" key="3">
    <source>
        <dbReference type="Proteomes" id="UP001152622"/>
    </source>
</evidence>
<accession>A0A9Q1IGZ9</accession>
<protein>
    <submittedName>
        <fullName evidence="2">Uncharacterized protein</fullName>
    </submittedName>
</protein>
<sequence>MLEEGGAEMVNPALQAVPTLYPLPGWRRITHHPSKKAALSLLYYTPGADPPRKSNGNSVKFNERARRHAECQQGRKSFQSRILEFLDVLLYFNGEISHLLQRCRHQPGRKE</sequence>
<feature type="region of interest" description="Disordered" evidence="1">
    <location>
        <begin position="47"/>
        <end position="68"/>
    </location>
</feature>
<gene>
    <name evidence="2" type="ORF">SKAU_G00348480</name>
</gene>
<keyword evidence="3" id="KW-1185">Reference proteome</keyword>
<reference evidence="2" key="1">
    <citation type="journal article" date="2023" name="Science">
        <title>Genome structures resolve the early diversification of teleost fishes.</title>
        <authorList>
            <person name="Parey E."/>
            <person name="Louis A."/>
            <person name="Montfort J."/>
            <person name="Bouchez O."/>
            <person name="Roques C."/>
            <person name="Iampietro C."/>
            <person name="Lluch J."/>
            <person name="Castinel A."/>
            <person name="Donnadieu C."/>
            <person name="Desvignes T."/>
            <person name="Floi Bucao C."/>
            <person name="Jouanno E."/>
            <person name="Wen M."/>
            <person name="Mejri S."/>
            <person name="Dirks R."/>
            <person name="Jansen H."/>
            <person name="Henkel C."/>
            <person name="Chen W.J."/>
            <person name="Zahm M."/>
            <person name="Cabau C."/>
            <person name="Klopp C."/>
            <person name="Thompson A.W."/>
            <person name="Robinson-Rechavi M."/>
            <person name="Braasch I."/>
            <person name="Lecointre G."/>
            <person name="Bobe J."/>
            <person name="Postlethwait J.H."/>
            <person name="Berthelot C."/>
            <person name="Roest Crollius H."/>
            <person name="Guiguen Y."/>
        </authorList>
    </citation>
    <scope>NUCLEOTIDE SEQUENCE</scope>
    <source>
        <strain evidence="2">WJC10195</strain>
    </source>
</reference>